<evidence type="ECO:0000313" key="3">
    <source>
        <dbReference type="Proteomes" id="UP000233551"/>
    </source>
</evidence>
<dbReference type="EMBL" id="PGOL01001165">
    <property type="protein sequence ID" value="PKI60379.1"/>
    <property type="molecule type" value="Genomic_DNA"/>
</dbReference>
<dbReference type="AlphaFoldDB" id="A0A2I0JVP1"/>
<comment type="caution">
    <text evidence="2">The sequence shown here is derived from an EMBL/GenBank/DDBJ whole genome shotgun (WGS) entry which is preliminary data.</text>
</comment>
<gene>
    <name evidence="2" type="ORF">CRG98_019228</name>
</gene>
<dbReference type="Proteomes" id="UP000233551">
    <property type="component" value="Unassembled WGS sequence"/>
</dbReference>
<protein>
    <submittedName>
        <fullName evidence="2">Uncharacterized protein</fullName>
    </submittedName>
</protein>
<keyword evidence="3" id="KW-1185">Reference proteome</keyword>
<proteinExistence type="predicted"/>
<organism evidence="2 3">
    <name type="scientific">Punica granatum</name>
    <name type="common">Pomegranate</name>
    <dbReference type="NCBI Taxonomy" id="22663"/>
    <lineage>
        <taxon>Eukaryota</taxon>
        <taxon>Viridiplantae</taxon>
        <taxon>Streptophyta</taxon>
        <taxon>Embryophyta</taxon>
        <taxon>Tracheophyta</taxon>
        <taxon>Spermatophyta</taxon>
        <taxon>Magnoliopsida</taxon>
        <taxon>eudicotyledons</taxon>
        <taxon>Gunneridae</taxon>
        <taxon>Pentapetalae</taxon>
        <taxon>rosids</taxon>
        <taxon>malvids</taxon>
        <taxon>Myrtales</taxon>
        <taxon>Lythraceae</taxon>
        <taxon>Punica</taxon>
    </lineage>
</organism>
<feature type="region of interest" description="Disordered" evidence="1">
    <location>
        <begin position="290"/>
        <end position="335"/>
    </location>
</feature>
<accession>A0A2I0JVP1</accession>
<evidence type="ECO:0000256" key="1">
    <source>
        <dbReference type="SAM" id="MobiDB-lite"/>
    </source>
</evidence>
<name>A0A2I0JVP1_PUNGR</name>
<reference evidence="2 3" key="1">
    <citation type="submission" date="2017-11" db="EMBL/GenBank/DDBJ databases">
        <title>De-novo sequencing of pomegranate (Punica granatum L.) genome.</title>
        <authorList>
            <person name="Akparov Z."/>
            <person name="Amiraslanov A."/>
            <person name="Hajiyeva S."/>
            <person name="Abbasov M."/>
            <person name="Kaur K."/>
            <person name="Hamwieh A."/>
            <person name="Solovyev V."/>
            <person name="Salamov A."/>
            <person name="Braich B."/>
            <person name="Kosarev P."/>
            <person name="Mahmoud A."/>
            <person name="Hajiyev E."/>
            <person name="Babayeva S."/>
            <person name="Izzatullayeva V."/>
            <person name="Mammadov A."/>
            <person name="Mammadov A."/>
            <person name="Sharifova S."/>
            <person name="Ojaghi J."/>
            <person name="Eynullazada K."/>
            <person name="Bayramov B."/>
            <person name="Abdulazimova A."/>
            <person name="Shahmuradov I."/>
        </authorList>
    </citation>
    <scope>NUCLEOTIDE SEQUENCE [LARGE SCALE GENOMIC DNA]</scope>
    <source>
        <strain evidence="3">cv. AG2017</strain>
        <tissue evidence="2">Leaf</tissue>
    </source>
</reference>
<evidence type="ECO:0000313" key="2">
    <source>
        <dbReference type="EMBL" id="PKI60379.1"/>
    </source>
</evidence>
<sequence>MSETCLDITRELDQSNGYSGNHSVLLQTVGSIGPDPRLFEPALSLFIYQSFKTHSAHSGHLPFVLGCRVLVHPTRTCHPHDTKLLLDTPDTSFIGPGDLAVCIRFSRGDIRDEWSRRGHASRESDRGFLGSVVDHEGKGVILRVLVPPRGAYRDHVDGRPLTRPMVREGVVLHSRGLDGIEGEPVAVDPLLDLVSQPPTIIESVPRRALMILAAFRLILNGRVKIRARGYRSDLIACKESSIYGSAAPVEELSTPGAWVTSFRVRSGGRTVVRPLAAGLVEPSVSTPFRPIGFLQESPDQSPGYYSSPGKRRQTCGHENMNRRRAGSTRKAEESG</sequence>